<feature type="compositionally biased region" description="Polar residues" evidence="7">
    <location>
        <begin position="114"/>
        <end position="126"/>
    </location>
</feature>
<dbReference type="Proteomes" id="UP000054359">
    <property type="component" value="Unassembled WGS sequence"/>
</dbReference>
<dbReference type="CDD" id="cd00086">
    <property type="entry name" value="homeodomain"/>
    <property type="match status" value="1"/>
</dbReference>
<comment type="subcellular location">
    <subcellularLocation>
        <location evidence="1 5 6">Nucleus</location>
    </subcellularLocation>
</comment>
<feature type="domain" description="Homeobox" evidence="8">
    <location>
        <begin position="210"/>
        <end position="270"/>
    </location>
</feature>
<dbReference type="OrthoDB" id="6159439at2759"/>
<dbReference type="PRINTS" id="PR00024">
    <property type="entry name" value="HOMEOBOX"/>
</dbReference>
<dbReference type="STRING" id="407821.A0A087SY36"/>
<protein>
    <submittedName>
        <fullName evidence="9">Homeobox protein Hox-A3</fullName>
    </submittedName>
</protein>
<gene>
    <name evidence="9" type="ORF">X975_09112</name>
</gene>
<dbReference type="GO" id="GO:0005634">
    <property type="term" value="C:nucleus"/>
    <property type="evidence" value="ECO:0007669"/>
    <property type="project" value="UniProtKB-SubCell"/>
</dbReference>
<keyword evidence="4 5" id="KW-0539">Nucleus</keyword>
<proteinExistence type="predicted"/>
<dbReference type="InterPro" id="IPR009057">
    <property type="entry name" value="Homeodomain-like_sf"/>
</dbReference>
<evidence type="ECO:0000256" key="2">
    <source>
        <dbReference type="ARBA" id="ARBA00023125"/>
    </source>
</evidence>
<dbReference type="Pfam" id="PF00046">
    <property type="entry name" value="Homeodomain"/>
    <property type="match status" value="1"/>
</dbReference>
<reference evidence="9 10" key="1">
    <citation type="submission" date="2013-11" db="EMBL/GenBank/DDBJ databases">
        <title>Genome sequencing of Stegodyphus mimosarum.</title>
        <authorList>
            <person name="Bechsgaard J."/>
        </authorList>
    </citation>
    <scope>NUCLEOTIDE SEQUENCE [LARGE SCALE GENOMIC DNA]</scope>
</reference>
<dbReference type="InterPro" id="IPR001356">
    <property type="entry name" value="HD"/>
</dbReference>
<dbReference type="EMBL" id="KK112484">
    <property type="protein sequence ID" value="KFM57775.1"/>
    <property type="molecule type" value="Genomic_DNA"/>
</dbReference>
<dbReference type="InterPro" id="IPR017970">
    <property type="entry name" value="Homeobox_CS"/>
</dbReference>
<feature type="DNA-binding region" description="Homeobox" evidence="5">
    <location>
        <begin position="212"/>
        <end position="271"/>
    </location>
</feature>
<feature type="region of interest" description="Disordered" evidence="7">
    <location>
        <begin position="408"/>
        <end position="452"/>
    </location>
</feature>
<dbReference type="PANTHER" id="PTHR45664">
    <property type="entry name" value="PROTEIN ZERKNUELLT 1-RELATED"/>
    <property type="match status" value="1"/>
</dbReference>
<dbReference type="OMA" id="CTAVDYT"/>
<evidence type="ECO:0000313" key="9">
    <source>
        <dbReference type="EMBL" id="KFM57775.1"/>
    </source>
</evidence>
<feature type="compositionally biased region" description="Polar residues" evidence="7">
    <location>
        <begin position="276"/>
        <end position="311"/>
    </location>
</feature>
<feature type="non-terminal residue" evidence="9">
    <location>
        <position position="591"/>
    </location>
</feature>
<evidence type="ECO:0000259" key="8">
    <source>
        <dbReference type="PROSITE" id="PS50071"/>
    </source>
</evidence>
<dbReference type="GO" id="GO:0000978">
    <property type="term" value="F:RNA polymerase II cis-regulatory region sequence-specific DNA binding"/>
    <property type="evidence" value="ECO:0007669"/>
    <property type="project" value="TreeGrafter"/>
</dbReference>
<keyword evidence="10" id="KW-1185">Reference proteome</keyword>
<sequence>MPFETSLSPFVNNSCYTSASLTLLSKDYNGGGQEEINRPRNEGNLSEDSKKLLSVDDNSNNVVDEKLSEDQKKYLLLPQNFYQQGNFPNSAPVASYSSVSSGKLYNPYQGRIPNQSMSPFSSQITEDCSRSAKSPAIESSNYRDYREDKPKNAEREEQEQKMFAPGEESSDGFEHKPIYPWMVDSRHNTRNRQHIYEGEKEQFNQFMGEQPSKRARTAYTSAQLVELEKEFHFNRYLCRPRRIEMASLLNLTERQIKIWFQNRRMKYKKEQKSKGLYNQSTEKEISSTLGSGAGSSPLSHSPTSTVIPSNTNCSVGNTLTQSLNTECTSVQSVAPYGLHSSPNSCSSINSCSIRVNSDPLLSSPSKLSTSHQSVFNPSNGSKLYPASNMSRGIQYQNAFTDTSAFPHRHMQHDSSYSQSDADKKRLMSSPSASSTPSHCVSTPPSPASPFQLNFNQQALTDPQDNPFPSESDAALKNNAFYYNTGVAARLVVQPHPAWDQTNMHMPFQNNMQNSMGLLCTAVDYTTPNNVRAIVNNSAYQTQLHSGSYYYHPPQQMIASGQMSHEWLVPAQEANRGQKYTVPSSPPKLEHL</sequence>
<evidence type="ECO:0000256" key="3">
    <source>
        <dbReference type="ARBA" id="ARBA00023155"/>
    </source>
</evidence>
<name>A0A087SY36_STEMI</name>
<dbReference type="Gene3D" id="1.10.10.60">
    <property type="entry name" value="Homeodomain-like"/>
    <property type="match status" value="1"/>
</dbReference>
<keyword evidence="3 5" id="KW-0371">Homeobox</keyword>
<dbReference type="PANTHER" id="PTHR45664:SF18">
    <property type="entry name" value="HOMEOBOX PROTEIN HOX3"/>
    <property type="match status" value="1"/>
</dbReference>
<evidence type="ECO:0000256" key="1">
    <source>
        <dbReference type="ARBA" id="ARBA00004123"/>
    </source>
</evidence>
<evidence type="ECO:0000313" key="10">
    <source>
        <dbReference type="Proteomes" id="UP000054359"/>
    </source>
</evidence>
<dbReference type="AlphaFoldDB" id="A0A087SY36"/>
<dbReference type="SUPFAM" id="SSF46689">
    <property type="entry name" value="Homeodomain-like"/>
    <property type="match status" value="1"/>
</dbReference>
<dbReference type="PROSITE" id="PS50071">
    <property type="entry name" value="HOMEOBOX_2"/>
    <property type="match status" value="1"/>
</dbReference>
<feature type="compositionally biased region" description="Low complexity" evidence="7">
    <location>
        <begin position="428"/>
        <end position="437"/>
    </location>
</feature>
<dbReference type="PROSITE" id="PS00027">
    <property type="entry name" value="HOMEOBOX_1"/>
    <property type="match status" value="1"/>
</dbReference>
<evidence type="ECO:0000256" key="6">
    <source>
        <dbReference type="RuleBase" id="RU000682"/>
    </source>
</evidence>
<dbReference type="GO" id="GO:0000981">
    <property type="term" value="F:DNA-binding transcription factor activity, RNA polymerase II-specific"/>
    <property type="evidence" value="ECO:0007669"/>
    <property type="project" value="InterPro"/>
</dbReference>
<feature type="compositionally biased region" description="Basic and acidic residues" evidence="7">
    <location>
        <begin position="141"/>
        <end position="160"/>
    </location>
</feature>
<dbReference type="SMART" id="SM00389">
    <property type="entry name" value="HOX"/>
    <property type="match status" value="1"/>
</dbReference>
<dbReference type="FunFam" id="1.10.10.60:FF:000504">
    <property type="entry name" value="Transcription factor RFX3"/>
    <property type="match status" value="1"/>
</dbReference>
<dbReference type="InterPro" id="IPR020479">
    <property type="entry name" value="HD_metazoa"/>
</dbReference>
<evidence type="ECO:0000256" key="4">
    <source>
        <dbReference type="ARBA" id="ARBA00023242"/>
    </source>
</evidence>
<feature type="region of interest" description="Disordered" evidence="7">
    <location>
        <begin position="360"/>
        <end position="380"/>
    </location>
</feature>
<feature type="compositionally biased region" description="Low complexity" evidence="7">
    <location>
        <begin position="360"/>
        <end position="373"/>
    </location>
</feature>
<feature type="compositionally biased region" description="Polar residues" evidence="7">
    <location>
        <begin position="438"/>
        <end position="452"/>
    </location>
</feature>
<evidence type="ECO:0000256" key="5">
    <source>
        <dbReference type="PROSITE-ProRule" id="PRU00108"/>
    </source>
</evidence>
<feature type="region of interest" description="Disordered" evidence="7">
    <location>
        <begin position="114"/>
        <end position="174"/>
    </location>
</feature>
<evidence type="ECO:0000256" key="7">
    <source>
        <dbReference type="SAM" id="MobiDB-lite"/>
    </source>
</evidence>
<accession>A0A087SY36</accession>
<feature type="region of interest" description="Disordered" evidence="7">
    <location>
        <begin position="270"/>
        <end position="311"/>
    </location>
</feature>
<organism evidence="9 10">
    <name type="scientific">Stegodyphus mimosarum</name>
    <name type="common">African social velvet spider</name>
    <dbReference type="NCBI Taxonomy" id="407821"/>
    <lineage>
        <taxon>Eukaryota</taxon>
        <taxon>Metazoa</taxon>
        <taxon>Ecdysozoa</taxon>
        <taxon>Arthropoda</taxon>
        <taxon>Chelicerata</taxon>
        <taxon>Arachnida</taxon>
        <taxon>Araneae</taxon>
        <taxon>Araneomorphae</taxon>
        <taxon>Entelegynae</taxon>
        <taxon>Eresoidea</taxon>
        <taxon>Eresidae</taxon>
        <taxon>Stegodyphus</taxon>
    </lineage>
</organism>
<keyword evidence="2 5" id="KW-0238">DNA-binding</keyword>